<name>A0ABD0WGZ8_UMBPY</name>
<dbReference type="EMBL" id="JAGEUA010000007">
    <property type="protein sequence ID" value="KAL0970660.1"/>
    <property type="molecule type" value="Genomic_DNA"/>
</dbReference>
<evidence type="ECO:0000313" key="3">
    <source>
        <dbReference type="Proteomes" id="UP001557470"/>
    </source>
</evidence>
<dbReference type="Proteomes" id="UP001557470">
    <property type="component" value="Unassembled WGS sequence"/>
</dbReference>
<dbReference type="PANTHER" id="PTHR47331">
    <property type="entry name" value="PHD-TYPE DOMAIN-CONTAINING PROTEIN"/>
    <property type="match status" value="1"/>
</dbReference>
<dbReference type="Pfam" id="PF05380">
    <property type="entry name" value="Peptidase_A17"/>
    <property type="match status" value="1"/>
</dbReference>
<dbReference type="PANTHER" id="PTHR47331:SF1">
    <property type="entry name" value="GAG-LIKE PROTEIN"/>
    <property type="match status" value="1"/>
</dbReference>
<evidence type="ECO:0000259" key="1">
    <source>
        <dbReference type="PROSITE" id="PS50994"/>
    </source>
</evidence>
<dbReference type="SUPFAM" id="SSF56672">
    <property type="entry name" value="DNA/RNA polymerases"/>
    <property type="match status" value="1"/>
</dbReference>
<dbReference type="InterPro" id="IPR040676">
    <property type="entry name" value="DUF5641"/>
</dbReference>
<keyword evidence="3" id="KW-1185">Reference proteome</keyword>
<proteinExistence type="predicted"/>
<feature type="domain" description="Integrase catalytic" evidence="1">
    <location>
        <begin position="862"/>
        <end position="1058"/>
    </location>
</feature>
<dbReference type="InterPro" id="IPR008042">
    <property type="entry name" value="Retrotrans_Pao"/>
</dbReference>
<dbReference type="GO" id="GO:0006259">
    <property type="term" value="P:DNA metabolic process"/>
    <property type="evidence" value="ECO:0007669"/>
    <property type="project" value="UniProtKB-ARBA"/>
</dbReference>
<comment type="caution">
    <text evidence="2">The sequence shown here is derived from an EMBL/GenBank/DDBJ whole genome shotgun (WGS) entry which is preliminary data.</text>
</comment>
<dbReference type="Gene3D" id="3.30.420.10">
    <property type="entry name" value="Ribonuclease H-like superfamily/Ribonuclease H"/>
    <property type="match status" value="1"/>
</dbReference>
<dbReference type="InterPro" id="IPR001584">
    <property type="entry name" value="Integrase_cat-core"/>
</dbReference>
<evidence type="ECO:0000313" key="2">
    <source>
        <dbReference type="EMBL" id="KAL0970660.1"/>
    </source>
</evidence>
<sequence length="1200" mass="135279">MFEWFRWDSIGAACDPKCGSCRCSKCPPGGKEMTLGEERDLEKIKDCLSYVLADKHSNDPHWDAAYPWKVSPAILPDNRRAVEATFKNMEARLAREPVWKAAYGEQIREMVSRGAAIELTKEVIEGWNGPIWYISHLVAPNPHSSSTPVRIVWNSSQEFRGLSLNNLLHKGPDVLNPIRGVLLRFRSRLYAALGDVKKMYNSVWLKDEEVHLHRFLWRDNPEDEIGVFAVVRVNIGDKPAGCIAQVAMRETANLPQFTSMVEERRILTEDSYVDDILTSHDDLQTLCRMTEGVEEILKAGGFSLKPWVVTGQSGRSGKPTVPSKARSTEPKTLILPNQMRDEENRALGLGYEPESDKLRVLTSVNFSRRRGKMRTGLDLREDEIRGSTPDPLTRRMMLSQIAGFYDPIGLASPAKQRGVMLIRESFQEAGRDHPSEDTWDDPLSPRLREAAIKLFEQYVRLGQLRFDRSLTPLVAIGCPMGITFSDGSEASYGAVLYLRWETEDGVIVKLVESKAKLTPLDQKGDVIKAELCGAVFASRLKTYFEKHCYIKVNRWIHFVDSQTILGAIQKDSYGYQTCFANRIGDIQKAGSVECWRWVEGRQNIADLITREASPEELAEGSVWQEGPEFLKLPESDWPVKTAREINPSVAVEIGGLRRKAFSALVTAGAQPRKWSGPTSVVLVRLVDPRRFSSLARLCGTIAWVREAVEIWLGNSQAHVRSKWEARPYLSVEKRATAFKDLSLEAQDGVKFRNTTLDRLVVQKEETTGLLLCGGRIQCWNEDRVAVPLIPCQSWLATLLAREAHEENHEGVASTLLRTRRKAWIMQGRKIVKKVLNNCIICRKQRAKMCQQVMSDLPLERTERSSPFEYTTLDLFGPFEVKDAVKRRTSKKVWGIVFCCMASRAVHADLTDDQSAESFLQAYSRFVALRGHPRKLWSDRGTNFVGAKSALSELYKNLACLQATSIGDVAAKNGTEWKWDFHPADAPHRNGAAEAAVKLLKKALMSLGGTTESLTWGELQTLFYQAANLTNERPIDARAQEQEDSIEYLTPNSLILGRASLGGDTSGLDLETHPWRRLRAIQIGVDWFWAKWRELAGPNLFIRHKWHRTERNVKVGDLVWIADPNALRGQFRLGRIRTAYPDSKGIVRDADVATCGGLPVSLVCGRKKRSSSLPVTVIRRDVRRLVVLLPVEDETHPPQPP</sequence>
<dbReference type="InterPro" id="IPR036397">
    <property type="entry name" value="RNaseH_sf"/>
</dbReference>
<organism evidence="2 3">
    <name type="scientific">Umbra pygmaea</name>
    <name type="common">Eastern mudminnow</name>
    <dbReference type="NCBI Taxonomy" id="75934"/>
    <lineage>
        <taxon>Eukaryota</taxon>
        <taxon>Metazoa</taxon>
        <taxon>Chordata</taxon>
        <taxon>Craniata</taxon>
        <taxon>Vertebrata</taxon>
        <taxon>Euteleostomi</taxon>
        <taxon>Actinopterygii</taxon>
        <taxon>Neopterygii</taxon>
        <taxon>Teleostei</taxon>
        <taxon>Protacanthopterygii</taxon>
        <taxon>Esociformes</taxon>
        <taxon>Umbridae</taxon>
        <taxon>Umbra</taxon>
    </lineage>
</organism>
<gene>
    <name evidence="2" type="ORF">UPYG_G00245260</name>
</gene>
<reference evidence="2 3" key="1">
    <citation type="submission" date="2024-06" db="EMBL/GenBank/DDBJ databases">
        <authorList>
            <person name="Pan Q."/>
            <person name="Wen M."/>
            <person name="Jouanno E."/>
            <person name="Zahm M."/>
            <person name="Klopp C."/>
            <person name="Cabau C."/>
            <person name="Louis A."/>
            <person name="Berthelot C."/>
            <person name="Parey E."/>
            <person name="Roest Crollius H."/>
            <person name="Montfort J."/>
            <person name="Robinson-Rechavi M."/>
            <person name="Bouchez O."/>
            <person name="Lampietro C."/>
            <person name="Lopez Roques C."/>
            <person name="Donnadieu C."/>
            <person name="Postlethwait J."/>
            <person name="Bobe J."/>
            <person name="Verreycken H."/>
            <person name="Guiguen Y."/>
        </authorList>
    </citation>
    <scope>NUCLEOTIDE SEQUENCE [LARGE SCALE GENOMIC DNA]</scope>
    <source>
        <strain evidence="2">Up_M1</strain>
        <tissue evidence="2">Testis</tissue>
    </source>
</reference>
<accession>A0ABD0WGZ8</accession>
<dbReference type="AlphaFoldDB" id="A0ABD0WGZ8"/>
<dbReference type="Pfam" id="PF17921">
    <property type="entry name" value="Integrase_H2C2"/>
    <property type="match status" value="1"/>
</dbReference>
<dbReference type="InterPro" id="IPR043502">
    <property type="entry name" value="DNA/RNA_pol_sf"/>
</dbReference>
<protein>
    <recommendedName>
        <fullName evidence="1">Integrase catalytic domain-containing protein</fullName>
    </recommendedName>
</protein>
<dbReference type="SUPFAM" id="SSF53098">
    <property type="entry name" value="Ribonuclease H-like"/>
    <property type="match status" value="1"/>
</dbReference>
<dbReference type="PROSITE" id="PS50994">
    <property type="entry name" value="INTEGRASE"/>
    <property type="match status" value="1"/>
</dbReference>
<dbReference type="Pfam" id="PF18701">
    <property type="entry name" value="DUF5641"/>
    <property type="match status" value="1"/>
</dbReference>
<dbReference type="InterPro" id="IPR041588">
    <property type="entry name" value="Integrase_H2C2"/>
</dbReference>
<dbReference type="InterPro" id="IPR012337">
    <property type="entry name" value="RNaseH-like_sf"/>
</dbReference>